<accession>A0A415G3N4</accession>
<feature type="transmembrane region" description="Helical" evidence="6">
    <location>
        <begin position="56"/>
        <end position="73"/>
    </location>
</feature>
<evidence type="ECO:0000313" key="12">
    <source>
        <dbReference type="Proteomes" id="UP000286561"/>
    </source>
</evidence>
<evidence type="ECO:0000313" key="11">
    <source>
        <dbReference type="Proteomes" id="UP000283700"/>
    </source>
</evidence>
<reference evidence="10 11" key="1">
    <citation type="submission" date="2018-08" db="EMBL/GenBank/DDBJ databases">
        <title>A genome reference for cultivated species of the human gut microbiota.</title>
        <authorList>
            <person name="Zou Y."/>
            <person name="Xue W."/>
            <person name="Luo G."/>
        </authorList>
    </citation>
    <scope>NUCLEOTIDE SEQUENCE [LARGE SCALE GENOMIC DNA]</scope>
    <source>
        <strain evidence="9 11">AF31-17AC</strain>
        <strain evidence="8 10">AF45-14BH</strain>
        <strain evidence="7 12">AM48-23BH</strain>
    </source>
</reference>
<comment type="caution">
    <text evidence="8">The sequence shown here is derived from an EMBL/GenBank/DDBJ whole genome shotgun (WGS) entry which is preliminary data.</text>
</comment>
<sequence>MVEGEVAKETVLPSWMCESEAYEPNIDKDGFITKSAQAILGVLAKLKWNAGKDRRFSASPSLKLCYTFLFILLTACSKNYLFSLIMVAGTILALASYPASAMKQILSGTIGAVLFSIFILLPAVFMGNPQILLTIGTKVFLSVTLIGMLSAGTAWNKLTASLRAFHIPDIFIFTLDITLKYIAVLGEICMEILTSLRLRSIGQNKKKAKAFSGILGISFLKSREMADEMYAAMCCRGFVGEYKTGRKYAFRKQDIFYIFSMIAVVGLFVYLEWKK</sequence>
<evidence type="ECO:0000256" key="5">
    <source>
        <dbReference type="ARBA" id="ARBA00023136"/>
    </source>
</evidence>
<gene>
    <name evidence="8" type="ORF">DW068_15000</name>
    <name evidence="7" type="ORF">DW972_12195</name>
    <name evidence="9" type="ORF">DWZ29_08835</name>
</gene>
<evidence type="ECO:0000256" key="1">
    <source>
        <dbReference type="ARBA" id="ARBA00004141"/>
    </source>
</evidence>
<dbReference type="Proteomes" id="UP000283700">
    <property type="component" value="Unassembled WGS sequence"/>
</dbReference>
<feature type="transmembrane region" description="Helical" evidence="6">
    <location>
        <begin position="255"/>
        <end position="273"/>
    </location>
</feature>
<dbReference type="Proteomes" id="UP000286561">
    <property type="component" value="Unassembled WGS sequence"/>
</dbReference>
<dbReference type="InterPro" id="IPR051611">
    <property type="entry name" value="ECF_transporter_component"/>
</dbReference>
<dbReference type="EMBL" id="QRQO01000022">
    <property type="protein sequence ID" value="RHN12810.1"/>
    <property type="molecule type" value="Genomic_DNA"/>
</dbReference>
<evidence type="ECO:0000256" key="6">
    <source>
        <dbReference type="SAM" id="Phobius"/>
    </source>
</evidence>
<feature type="transmembrane region" description="Helical" evidence="6">
    <location>
        <begin position="139"/>
        <end position="158"/>
    </location>
</feature>
<evidence type="ECO:0000256" key="4">
    <source>
        <dbReference type="ARBA" id="ARBA00022989"/>
    </source>
</evidence>
<keyword evidence="4 6" id="KW-1133">Transmembrane helix</keyword>
<evidence type="ECO:0000313" key="10">
    <source>
        <dbReference type="Proteomes" id="UP000283497"/>
    </source>
</evidence>
<evidence type="ECO:0000313" key="9">
    <source>
        <dbReference type="EMBL" id="RHN12810.1"/>
    </source>
</evidence>
<feature type="transmembrane region" description="Helical" evidence="6">
    <location>
        <begin position="80"/>
        <end position="99"/>
    </location>
</feature>
<evidence type="ECO:0000256" key="2">
    <source>
        <dbReference type="ARBA" id="ARBA00022475"/>
    </source>
</evidence>
<feature type="transmembrane region" description="Helical" evidence="6">
    <location>
        <begin position="105"/>
        <end position="127"/>
    </location>
</feature>
<protein>
    <submittedName>
        <fullName evidence="8">Energy-coupling factor transporter transmembrane protein EcfT</fullName>
    </submittedName>
</protein>
<dbReference type="InterPro" id="IPR003339">
    <property type="entry name" value="ABC/ECF_trnsptr_transmembrane"/>
</dbReference>
<comment type="subcellular location">
    <subcellularLocation>
        <location evidence="1">Membrane</location>
        <topology evidence="1">Multi-pass membrane protein</topology>
    </subcellularLocation>
</comment>
<keyword evidence="2" id="KW-1003">Cell membrane</keyword>
<dbReference type="CDD" id="cd16914">
    <property type="entry name" value="EcfT"/>
    <property type="match status" value="1"/>
</dbReference>
<evidence type="ECO:0000256" key="3">
    <source>
        <dbReference type="ARBA" id="ARBA00022692"/>
    </source>
</evidence>
<keyword evidence="3 6" id="KW-0812">Transmembrane</keyword>
<dbReference type="EMBL" id="QRNJ01000082">
    <property type="protein sequence ID" value="RHK34070.1"/>
    <property type="molecule type" value="Genomic_DNA"/>
</dbReference>
<dbReference type="PANTHER" id="PTHR34857:SF2">
    <property type="entry name" value="SLL0384 PROTEIN"/>
    <property type="match status" value="1"/>
</dbReference>
<name>A0A415G3N4_9FIRM</name>
<dbReference type="EMBL" id="QSEP01000100">
    <property type="protein sequence ID" value="RGZ79807.1"/>
    <property type="molecule type" value="Genomic_DNA"/>
</dbReference>
<evidence type="ECO:0000313" key="8">
    <source>
        <dbReference type="EMBL" id="RHK34070.1"/>
    </source>
</evidence>
<proteinExistence type="predicted"/>
<dbReference type="AlphaFoldDB" id="A0A415G3N4"/>
<dbReference type="GO" id="GO:0005886">
    <property type="term" value="C:plasma membrane"/>
    <property type="evidence" value="ECO:0007669"/>
    <property type="project" value="UniProtKB-ARBA"/>
</dbReference>
<dbReference type="Pfam" id="PF02361">
    <property type="entry name" value="CbiQ"/>
    <property type="match status" value="1"/>
</dbReference>
<evidence type="ECO:0000313" key="7">
    <source>
        <dbReference type="EMBL" id="RGZ79807.1"/>
    </source>
</evidence>
<organism evidence="8 10">
    <name type="scientific">Anaerobutyricum hallii</name>
    <dbReference type="NCBI Taxonomy" id="39488"/>
    <lineage>
        <taxon>Bacteria</taxon>
        <taxon>Bacillati</taxon>
        <taxon>Bacillota</taxon>
        <taxon>Clostridia</taxon>
        <taxon>Lachnospirales</taxon>
        <taxon>Lachnospiraceae</taxon>
        <taxon>Anaerobutyricum</taxon>
    </lineage>
</organism>
<keyword evidence="5 6" id="KW-0472">Membrane</keyword>
<dbReference type="PANTHER" id="PTHR34857">
    <property type="entry name" value="SLL0384 PROTEIN"/>
    <property type="match status" value="1"/>
</dbReference>
<dbReference type="Proteomes" id="UP000283497">
    <property type="component" value="Unassembled WGS sequence"/>
</dbReference>